<keyword evidence="2" id="KW-0732">Signal</keyword>
<sequence length="482" mass="52671">MRTHAVLLSLVMLVTGCASQSPASGAGRPRRYSQRDGLADDSSPRHSGTRERRDRPRENEAVAIADSQQRVILTRQAVVAAVDKVKGSTEELSSAIPRLAAHTRGLGGNADLFTRYFAYGSTQVPWLRDALRGTATLVEVSESVDDPDMAVGLLKMAGPRLQAAMAGVMLLASWFDFLQLADALLQQCPFYSVEQLLTDMDRVQKRLEPAMTALSSLDPGRVEATAAAMPELMGKLTQEFSTIREGARMAMERTGQVIAAAQFLELVAMVSALRVSLPRLPPSGPVLLGARLAVGPGGVMAGSHLVVSAEWVEMMRRLVQAGVISMPVASAAVRVHAGQVLMAQSHRDLPKGVREALGDSPEVRGMHETGKAGAGMADAPKHHVLPREHRKWFEQRGFTGPMDIDQFCVRMERAHHEAIHGGGDWRLGRTWPGEWNRMIMALLQKAERRAGHQLSRNEVLKVVSQSMKDYDIRMSFTLGSRR</sequence>
<feature type="region of interest" description="Disordered" evidence="1">
    <location>
        <begin position="19"/>
        <end position="58"/>
    </location>
</feature>
<keyword evidence="4" id="KW-1185">Reference proteome</keyword>
<gene>
    <name evidence="3" type="ORF">FJV41_29735</name>
</gene>
<evidence type="ECO:0000256" key="2">
    <source>
        <dbReference type="SAM" id="SignalP"/>
    </source>
</evidence>
<dbReference type="InterPro" id="IPR011755">
    <property type="entry name" value="CHP02269_MYXXA"/>
</dbReference>
<name>A0A540WTH7_9BACT</name>
<dbReference type="OrthoDB" id="5523588at2"/>
<evidence type="ECO:0000313" key="4">
    <source>
        <dbReference type="Proteomes" id="UP000315369"/>
    </source>
</evidence>
<evidence type="ECO:0000256" key="1">
    <source>
        <dbReference type="SAM" id="MobiDB-lite"/>
    </source>
</evidence>
<reference evidence="3 4" key="1">
    <citation type="submission" date="2019-06" db="EMBL/GenBank/DDBJ databases">
        <authorList>
            <person name="Livingstone P."/>
            <person name="Whitworth D."/>
        </authorList>
    </citation>
    <scope>NUCLEOTIDE SEQUENCE [LARGE SCALE GENOMIC DNA]</scope>
    <source>
        <strain evidence="3 4">AM401</strain>
    </source>
</reference>
<protein>
    <submittedName>
        <fullName evidence="3">DUF2380 domain-containing protein</fullName>
    </submittedName>
</protein>
<dbReference type="AlphaFoldDB" id="A0A540WTH7"/>
<organism evidence="3 4">
    <name type="scientific">Myxococcus llanfairpwllgwyngyllgogerychwyrndrobwllllantysiliogogogochensis</name>
    <dbReference type="NCBI Taxonomy" id="2590453"/>
    <lineage>
        <taxon>Bacteria</taxon>
        <taxon>Pseudomonadati</taxon>
        <taxon>Myxococcota</taxon>
        <taxon>Myxococcia</taxon>
        <taxon>Myxococcales</taxon>
        <taxon>Cystobacterineae</taxon>
        <taxon>Myxococcaceae</taxon>
        <taxon>Myxococcus</taxon>
    </lineage>
</organism>
<dbReference type="Pfam" id="PF09533">
    <property type="entry name" value="DUF2380"/>
    <property type="match status" value="1"/>
</dbReference>
<feature type="chain" id="PRO_5022103380" evidence="2">
    <location>
        <begin position="24"/>
        <end position="482"/>
    </location>
</feature>
<accession>A0A540WTH7</accession>
<proteinExistence type="predicted"/>
<dbReference type="EMBL" id="VIFM01000144">
    <property type="protein sequence ID" value="TQF12325.1"/>
    <property type="molecule type" value="Genomic_DNA"/>
</dbReference>
<feature type="signal peptide" evidence="2">
    <location>
        <begin position="1"/>
        <end position="23"/>
    </location>
</feature>
<dbReference type="PROSITE" id="PS51257">
    <property type="entry name" value="PROKAR_LIPOPROTEIN"/>
    <property type="match status" value="1"/>
</dbReference>
<feature type="compositionally biased region" description="Basic and acidic residues" evidence="1">
    <location>
        <begin position="33"/>
        <end position="58"/>
    </location>
</feature>
<comment type="caution">
    <text evidence="3">The sequence shown here is derived from an EMBL/GenBank/DDBJ whole genome shotgun (WGS) entry which is preliminary data.</text>
</comment>
<dbReference type="Proteomes" id="UP000315369">
    <property type="component" value="Unassembled WGS sequence"/>
</dbReference>
<evidence type="ECO:0000313" key="3">
    <source>
        <dbReference type="EMBL" id="TQF12325.1"/>
    </source>
</evidence>